<gene>
    <name evidence="2" type="ORF">ACFQ1S_39560</name>
</gene>
<evidence type="ECO:0000313" key="3">
    <source>
        <dbReference type="Proteomes" id="UP001597045"/>
    </source>
</evidence>
<feature type="transmembrane region" description="Helical" evidence="1">
    <location>
        <begin position="47"/>
        <end position="68"/>
    </location>
</feature>
<keyword evidence="3" id="KW-1185">Reference proteome</keyword>
<protein>
    <submittedName>
        <fullName evidence="2">DUF998 domain-containing protein</fullName>
    </submittedName>
</protein>
<reference evidence="3" key="1">
    <citation type="journal article" date="2019" name="Int. J. Syst. Evol. Microbiol.">
        <title>The Global Catalogue of Microorganisms (GCM) 10K type strain sequencing project: providing services to taxonomists for standard genome sequencing and annotation.</title>
        <authorList>
            <consortium name="The Broad Institute Genomics Platform"/>
            <consortium name="The Broad Institute Genome Sequencing Center for Infectious Disease"/>
            <person name="Wu L."/>
            <person name="Ma J."/>
        </authorList>
    </citation>
    <scope>NUCLEOTIDE SEQUENCE [LARGE SCALE GENOMIC DNA]</scope>
    <source>
        <strain evidence="3">JCM 31486</strain>
    </source>
</reference>
<feature type="transmembrane region" description="Helical" evidence="1">
    <location>
        <begin position="75"/>
        <end position="96"/>
    </location>
</feature>
<comment type="caution">
    <text evidence="2">The sequence shown here is derived from an EMBL/GenBank/DDBJ whole genome shotgun (WGS) entry which is preliminary data.</text>
</comment>
<sequence length="123" mass="12696">MALRLFGLAGVAVAVVAMSLLHVVPPSSTVNPVTRTLSEYALLSDAWVFNLGVTALAVGSLAVVGSLVRQGVIRVVSVPAFLVAVWSACLLVIVAFPKNNWAIGPSMGGTLHRIASVTSLGPY</sequence>
<keyword evidence="1" id="KW-0472">Membrane</keyword>
<evidence type="ECO:0000256" key="1">
    <source>
        <dbReference type="SAM" id="Phobius"/>
    </source>
</evidence>
<keyword evidence="1" id="KW-0812">Transmembrane</keyword>
<proteinExistence type="predicted"/>
<dbReference type="Pfam" id="PF06197">
    <property type="entry name" value="DUF998"/>
    <property type="match status" value="1"/>
</dbReference>
<name>A0ABW3ML96_9PSEU</name>
<accession>A0ABW3ML96</accession>
<keyword evidence="1" id="KW-1133">Transmembrane helix</keyword>
<dbReference type="EMBL" id="JBHTIS010003410">
    <property type="protein sequence ID" value="MFD1051206.1"/>
    <property type="molecule type" value="Genomic_DNA"/>
</dbReference>
<dbReference type="InterPro" id="IPR009339">
    <property type="entry name" value="DUF998"/>
</dbReference>
<feature type="non-terminal residue" evidence="2">
    <location>
        <position position="123"/>
    </location>
</feature>
<organism evidence="2 3">
    <name type="scientific">Kibdelosporangium lantanae</name>
    <dbReference type="NCBI Taxonomy" id="1497396"/>
    <lineage>
        <taxon>Bacteria</taxon>
        <taxon>Bacillati</taxon>
        <taxon>Actinomycetota</taxon>
        <taxon>Actinomycetes</taxon>
        <taxon>Pseudonocardiales</taxon>
        <taxon>Pseudonocardiaceae</taxon>
        <taxon>Kibdelosporangium</taxon>
    </lineage>
</organism>
<evidence type="ECO:0000313" key="2">
    <source>
        <dbReference type="EMBL" id="MFD1051206.1"/>
    </source>
</evidence>
<dbReference type="Proteomes" id="UP001597045">
    <property type="component" value="Unassembled WGS sequence"/>
</dbReference>